<dbReference type="EMBL" id="RZNJ01000003">
    <property type="protein sequence ID" value="RUT31251.1"/>
    <property type="molecule type" value="Genomic_DNA"/>
</dbReference>
<dbReference type="PANTHER" id="PTHR43235">
    <property type="entry name" value="GLUTAMINE AMIDOTRANSFERASE PB2B2.05-RELATED"/>
    <property type="match status" value="1"/>
</dbReference>
<dbReference type="InterPro" id="IPR011697">
    <property type="entry name" value="Peptidase_C26"/>
</dbReference>
<dbReference type="GO" id="GO:0005829">
    <property type="term" value="C:cytosol"/>
    <property type="evidence" value="ECO:0007669"/>
    <property type="project" value="TreeGrafter"/>
</dbReference>
<dbReference type="SUPFAM" id="SSF52317">
    <property type="entry name" value="Class I glutamine amidotransferase-like"/>
    <property type="match status" value="1"/>
</dbReference>
<keyword evidence="1" id="KW-0378">Hydrolase</keyword>
<dbReference type="OrthoDB" id="9813383at2"/>
<dbReference type="RefSeq" id="WP_127188497.1">
    <property type="nucleotide sequence ID" value="NZ_RZNJ01000003.1"/>
</dbReference>
<accession>A0A433XAX3</accession>
<comment type="caution">
    <text evidence="1">The sequence shown here is derived from an EMBL/GenBank/DDBJ whole genome shotgun (WGS) entry which is preliminary data.</text>
</comment>
<keyword evidence="2" id="KW-1185">Reference proteome</keyword>
<evidence type="ECO:0000313" key="2">
    <source>
        <dbReference type="Proteomes" id="UP000281547"/>
    </source>
</evidence>
<dbReference type="PROSITE" id="PS51273">
    <property type="entry name" value="GATASE_TYPE_1"/>
    <property type="match status" value="1"/>
</dbReference>
<dbReference type="AlphaFoldDB" id="A0A433XAX3"/>
<dbReference type="Proteomes" id="UP000281547">
    <property type="component" value="Unassembled WGS sequence"/>
</dbReference>
<protein>
    <submittedName>
        <fullName evidence="1">Gamma-glutamyl-gamma-aminobutyrate hydrolase family protein</fullName>
    </submittedName>
</protein>
<dbReference type="Gene3D" id="3.40.50.880">
    <property type="match status" value="1"/>
</dbReference>
<dbReference type="Pfam" id="PF07722">
    <property type="entry name" value="Peptidase_C26"/>
    <property type="match status" value="1"/>
</dbReference>
<organism evidence="1 2">
    <name type="scientific">Arsenicitalea aurantiaca</name>
    <dbReference type="NCBI Taxonomy" id="1783274"/>
    <lineage>
        <taxon>Bacteria</taxon>
        <taxon>Pseudomonadati</taxon>
        <taxon>Pseudomonadota</taxon>
        <taxon>Alphaproteobacteria</taxon>
        <taxon>Hyphomicrobiales</taxon>
        <taxon>Devosiaceae</taxon>
        <taxon>Arsenicitalea</taxon>
    </lineage>
</organism>
<dbReference type="GO" id="GO:0033969">
    <property type="term" value="F:gamma-glutamyl-gamma-aminobutyrate hydrolase activity"/>
    <property type="evidence" value="ECO:0007669"/>
    <property type="project" value="TreeGrafter"/>
</dbReference>
<dbReference type="CDD" id="cd01745">
    <property type="entry name" value="GATase1_2"/>
    <property type="match status" value="1"/>
</dbReference>
<dbReference type="InterPro" id="IPR044668">
    <property type="entry name" value="PuuD-like"/>
</dbReference>
<dbReference type="PANTHER" id="PTHR43235:SF1">
    <property type="entry name" value="GLUTAMINE AMIDOTRANSFERASE PB2B2.05-RELATED"/>
    <property type="match status" value="1"/>
</dbReference>
<reference evidence="1 2" key="1">
    <citation type="journal article" date="2016" name="Int. J. Syst. Evol. Microbiol.">
        <title>Arsenicitalea aurantiaca gen. nov., sp. nov., a new member of the family Hyphomicrobiaceae, isolated from high-arsenic sediment.</title>
        <authorList>
            <person name="Mu Y."/>
            <person name="Zhou L."/>
            <person name="Zeng X.C."/>
            <person name="Liu L."/>
            <person name="Pan Y."/>
            <person name="Chen X."/>
            <person name="Wang J."/>
            <person name="Li S."/>
            <person name="Li W.J."/>
            <person name="Wang Y."/>
        </authorList>
    </citation>
    <scope>NUCLEOTIDE SEQUENCE [LARGE SCALE GENOMIC DNA]</scope>
    <source>
        <strain evidence="1 2">42-50</strain>
    </source>
</reference>
<dbReference type="GO" id="GO:0006598">
    <property type="term" value="P:polyamine catabolic process"/>
    <property type="evidence" value="ECO:0007669"/>
    <property type="project" value="TreeGrafter"/>
</dbReference>
<proteinExistence type="predicted"/>
<sequence>MSPTDRPLIGIIACNRPVEGEPAQIVKARYIDAVIRFAEAVPVLCPSTDRPEDAEILVRRLDAVLLTGSNSNIEPHRYGGAGAGAPPHDAERDGMSAALVKAAIAAGKPVFGICRGLQEINVALGGSLFDQREKGHGVHHAPDGVSLEEMFGHGHVASPVEGSQLSDFAGGAPLQVNSVHYQTIERLGDGLVIGATAEDGVIEAVESPRGTTPVLAVQWHPEWRPETRPHDMAFWREVGRLARR</sequence>
<dbReference type="InterPro" id="IPR029062">
    <property type="entry name" value="Class_I_gatase-like"/>
</dbReference>
<evidence type="ECO:0000313" key="1">
    <source>
        <dbReference type="EMBL" id="RUT31251.1"/>
    </source>
</evidence>
<gene>
    <name evidence="1" type="ORF">EMQ25_10350</name>
</gene>
<name>A0A433XAX3_9HYPH</name>